<organism evidence="1 2">
    <name type="scientific">Ramazzottius varieornatus</name>
    <name type="common">Water bear</name>
    <name type="synonym">Tardigrade</name>
    <dbReference type="NCBI Taxonomy" id="947166"/>
    <lineage>
        <taxon>Eukaryota</taxon>
        <taxon>Metazoa</taxon>
        <taxon>Ecdysozoa</taxon>
        <taxon>Tardigrada</taxon>
        <taxon>Eutardigrada</taxon>
        <taxon>Parachela</taxon>
        <taxon>Hypsibioidea</taxon>
        <taxon>Ramazzottiidae</taxon>
        <taxon>Ramazzottius</taxon>
    </lineage>
</organism>
<dbReference type="Pfam" id="PF09810">
    <property type="entry name" value="Exo5"/>
    <property type="match status" value="1"/>
</dbReference>
<dbReference type="OrthoDB" id="354769at2759"/>
<comment type="caution">
    <text evidence="1">The sequence shown here is derived from an EMBL/GenBank/DDBJ whole genome shotgun (WGS) entry which is preliminary data.</text>
</comment>
<proteinExistence type="predicted"/>
<dbReference type="EMBL" id="BDGG01000010">
    <property type="protein sequence ID" value="GAV04130.1"/>
    <property type="molecule type" value="Genomic_DNA"/>
</dbReference>
<name>A0A1D1VRG7_RAMVA</name>
<keyword evidence="2" id="KW-1185">Reference proteome</keyword>
<dbReference type="Proteomes" id="UP000186922">
    <property type="component" value="Unassembled WGS sequence"/>
</dbReference>
<dbReference type="InterPro" id="IPR019190">
    <property type="entry name" value="EXOV"/>
</dbReference>
<reference evidence="1 2" key="1">
    <citation type="journal article" date="2016" name="Nat. Commun.">
        <title>Extremotolerant tardigrade genome and improved radiotolerance of human cultured cells by tardigrade-unique protein.</title>
        <authorList>
            <person name="Hashimoto T."/>
            <person name="Horikawa D.D."/>
            <person name="Saito Y."/>
            <person name="Kuwahara H."/>
            <person name="Kozuka-Hata H."/>
            <person name="Shin-I T."/>
            <person name="Minakuchi Y."/>
            <person name="Ohishi K."/>
            <person name="Motoyama A."/>
            <person name="Aizu T."/>
            <person name="Enomoto A."/>
            <person name="Kondo K."/>
            <person name="Tanaka S."/>
            <person name="Hara Y."/>
            <person name="Koshikawa S."/>
            <person name="Sagara H."/>
            <person name="Miura T."/>
            <person name="Yokobori S."/>
            <person name="Miyagawa K."/>
            <person name="Suzuki Y."/>
            <person name="Kubo T."/>
            <person name="Oyama M."/>
            <person name="Kohara Y."/>
            <person name="Fujiyama A."/>
            <person name="Arakawa K."/>
            <person name="Katayama T."/>
            <person name="Toyoda A."/>
            <person name="Kunieda T."/>
        </authorList>
    </citation>
    <scope>NUCLEOTIDE SEQUENCE [LARGE SCALE GENOMIC DNA]</scope>
    <source>
        <strain evidence="1 2">YOKOZUNA-1</strain>
    </source>
</reference>
<sequence length="222" mass="25524">MRGFDRYSIIEVGGLPVDYVPNWHYVTEISTKYNWRAIKHHPTVAEQRPVERGDAFPRPESEMSRREKGILIHKERELAAAVHLIPLPTFLPITREDLFAFNYILKPFGAFKTLITKPWVNLVAEILLFGCPAGRNMMVTGKVDQIICDWRNDAMFIGDLKTTGLRTVPDSFYEEQTCIQLNLYHRLVDDFVSGKIPMDAVAGIVDFDLQKDFTPHFQQGIE</sequence>
<evidence type="ECO:0000313" key="2">
    <source>
        <dbReference type="Proteomes" id="UP000186922"/>
    </source>
</evidence>
<accession>A0A1D1VRG7</accession>
<evidence type="ECO:0000313" key="1">
    <source>
        <dbReference type="EMBL" id="GAV04130.1"/>
    </source>
</evidence>
<dbReference type="GO" id="GO:0045145">
    <property type="term" value="F:single-stranded DNA 5'-3' DNA exonuclease activity"/>
    <property type="evidence" value="ECO:0007669"/>
    <property type="project" value="InterPro"/>
</dbReference>
<protein>
    <submittedName>
        <fullName evidence="1">Uncharacterized protein</fullName>
    </submittedName>
</protein>
<dbReference type="AlphaFoldDB" id="A0A1D1VRG7"/>
<gene>
    <name evidence="1" type="primary">RvY_14457-1</name>
    <name evidence="1" type="synonym">RvY_14457.1</name>
    <name evidence="1" type="ORF">RvY_14457</name>
</gene>